<feature type="transmembrane region" description="Helical" evidence="1">
    <location>
        <begin position="66"/>
        <end position="92"/>
    </location>
</feature>
<dbReference type="Pfam" id="PF10011">
    <property type="entry name" value="DUF2254"/>
    <property type="match status" value="1"/>
</dbReference>
<evidence type="ECO:0000313" key="3">
    <source>
        <dbReference type="Proteomes" id="UP000198462"/>
    </source>
</evidence>
<reference evidence="3" key="1">
    <citation type="submission" date="2017-05" db="EMBL/GenBank/DDBJ databases">
        <authorList>
            <person name="Lin X."/>
        </authorList>
    </citation>
    <scope>NUCLEOTIDE SEQUENCE [LARGE SCALE GENOMIC DNA]</scope>
    <source>
        <strain evidence="3">JLT2012</strain>
    </source>
</reference>
<dbReference type="OrthoDB" id="2955631at2"/>
<comment type="caution">
    <text evidence="2">The sequence shown here is derived from an EMBL/GenBank/DDBJ whole genome shotgun (WGS) entry which is preliminary data.</text>
</comment>
<evidence type="ECO:0008006" key="4">
    <source>
        <dbReference type="Google" id="ProtNLM"/>
    </source>
</evidence>
<dbReference type="EMBL" id="NFZT01000001">
    <property type="protein sequence ID" value="OWV33077.1"/>
    <property type="molecule type" value="Genomic_DNA"/>
</dbReference>
<dbReference type="RefSeq" id="WP_088711865.1">
    <property type="nucleotide sequence ID" value="NZ_NFZT01000001.1"/>
</dbReference>
<gene>
    <name evidence="2" type="ORF">B5C34_06110</name>
</gene>
<proteinExistence type="predicted"/>
<dbReference type="AlphaFoldDB" id="A0A219B3Z9"/>
<dbReference type="InterPro" id="IPR018723">
    <property type="entry name" value="DUF2254_membrane"/>
</dbReference>
<sequence>MERYAARLTDWAGQLRSSYGFIPALMCVAAALLALLLLLPPDSWGTAVAGALGLPDAPDADALRELLAMMAGATISTGAVAFSIIVAASVTASSQYGPRLLTNFLADRATQTTLGVFVATFVYAIIVHAAIREERVHGLAGLGAMLLALLSVGALVYFLHHAPAALRINQAVANIGETLLRNIATRFPANCGYPAAPPARPETLWTGTSTPLLAGASGRLSIVDGARLAAIGGRCDVHVRLRVRPGEFVPEGRALADIYGPSPADAERQQMRDQFALAKVRTPSQDNDFLADELVEIALRALSPGINDPVTAAECLDWLGAALGRLAGNEAPHPWRGTKSGDFRVYAEPEGFAEYLAKTFGRIRANASSSVFASEAYLKALATVGVEGGSNARAMSLVREEADHLLFDARLHLMGADLAQVEKARRSFDLAIGAVPAALDKFNRSPEDGA</sequence>
<keyword evidence="1" id="KW-0812">Transmembrane</keyword>
<organism evidence="2 3">
    <name type="scientific">Pacificimonas flava</name>
    <dbReference type="NCBI Taxonomy" id="1234595"/>
    <lineage>
        <taxon>Bacteria</taxon>
        <taxon>Pseudomonadati</taxon>
        <taxon>Pseudomonadota</taxon>
        <taxon>Alphaproteobacteria</taxon>
        <taxon>Sphingomonadales</taxon>
        <taxon>Sphingosinicellaceae</taxon>
        <taxon>Pacificimonas</taxon>
    </lineage>
</organism>
<evidence type="ECO:0000313" key="2">
    <source>
        <dbReference type="EMBL" id="OWV33077.1"/>
    </source>
</evidence>
<evidence type="ECO:0000256" key="1">
    <source>
        <dbReference type="SAM" id="Phobius"/>
    </source>
</evidence>
<dbReference type="Proteomes" id="UP000198462">
    <property type="component" value="Unassembled WGS sequence"/>
</dbReference>
<name>A0A219B3Z9_9SPHN</name>
<feature type="transmembrane region" description="Helical" evidence="1">
    <location>
        <begin position="137"/>
        <end position="159"/>
    </location>
</feature>
<accession>A0A219B3Z9</accession>
<keyword evidence="3" id="KW-1185">Reference proteome</keyword>
<keyword evidence="1" id="KW-0472">Membrane</keyword>
<feature type="transmembrane region" description="Helical" evidence="1">
    <location>
        <begin position="21"/>
        <end position="39"/>
    </location>
</feature>
<feature type="transmembrane region" description="Helical" evidence="1">
    <location>
        <begin position="113"/>
        <end position="131"/>
    </location>
</feature>
<keyword evidence="1" id="KW-1133">Transmembrane helix</keyword>
<protein>
    <recommendedName>
        <fullName evidence="4">DUF2254 domain-containing protein</fullName>
    </recommendedName>
</protein>